<evidence type="ECO:0000256" key="7">
    <source>
        <dbReference type="ARBA" id="ARBA00023136"/>
    </source>
</evidence>
<evidence type="ECO:0000256" key="6">
    <source>
        <dbReference type="ARBA" id="ARBA00022989"/>
    </source>
</evidence>
<feature type="transmembrane region" description="Helical" evidence="8">
    <location>
        <begin position="12"/>
        <end position="34"/>
    </location>
</feature>
<feature type="transmembrane region" description="Helical" evidence="8">
    <location>
        <begin position="250"/>
        <end position="274"/>
    </location>
</feature>
<feature type="transmembrane region" description="Helical" evidence="8">
    <location>
        <begin position="88"/>
        <end position="107"/>
    </location>
</feature>
<organism evidence="10 11">
    <name type="scientific">Neorickettsia helminthoeca str. Oregon</name>
    <dbReference type="NCBI Taxonomy" id="1286528"/>
    <lineage>
        <taxon>Bacteria</taxon>
        <taxon>Pseudomonadati</taxon>
        <taxon>Pseudomonadota</taxon>
        <taxon>Alphaproteobacteria</taxon>
        <taxon>Rickettsiales</taxon>
        <taxon>Anaplasmataceae</taxon>
        <taxon>Neorickettsia</taxon>
    </lineage>
</organism>
<dbReference type="InterPro" id="IPR011701">
    <property type="entry name" value="MFS"/>
</dbReference>
<dbReference type="PANTHER" id="PTHR12778">
    <property type="entry name" value="SOLUTE CARRIER FAMILY 33 ACETYL-COA TRANSPORTER -RELATED"/>
    <property type="match status" value="1"/>
</dbReference>
<dbReference type="InterPro" id="IPR004752">
    <property type="entry name" value="AmpG_permease/AT-1"/>
</dbReference>
<feature type="transmembrane region" description="Helical" evidence="8">
    <location>
        <begin position="286"/>
        <end position="308"/>
    </location>
</feature>
<dbReference type="RefSeq" id="WP_232214974.1">
    <property type="nucleotide sequence ID" value="NZ_CP007481.1"/>
</dbReference>
<evidence type="ECO:0000256" key="3">
    <source>
        <dbReference type="ARBA" id="ARBA00022448"/>
    </source>
</evidence>
<accession>X5H4R7</accession>
<keyword evidence="4" id="KW-0997">Cell inner membrane</keyword>
<evidence type="ECO:0000256" key="5">
    <source>
        <dbReference type="ARBA" id="ARBA00022692"/>
    </source>
</evidence>
<feature type="transmembrane region" description="Helical" evidence="8">
    <location>
        <begin position="315"/>
        <end position="336"/>
    </location>
</feature>
<dbReference type="GO" id="GO:0005886">
    <property type="term" value="C:plasma membrane"/>
    <property type="evidence" value="ECO:0007669"/>
    <property type="project" value="UniProtKB-SubCell"/>
</dbReference>
<evidence type="ECO:0000256" key="8">
    <source>
        <dbReference type="SAM" id="Phobius"/>
    </source>
</evidence>
<feature type="transmembrane region" description="Helical" evidence="8">
    <location>
        <begin position="154"/>
        <end position="173"/>
    </location>
</feature>
<comment type="similarity">
    <text evidence="2">Belongs to the major facilitator superfamily.</text>
</comment>
<dbReference type="STRING" id="1286528.NHE_0775"/>
<proteinExistence type="inferred from homology"/>
<comment type="subcellular location">
    <subcellularLocation>
        <location evidence="1">Cell inner membrane</location>
        <topology evidence="1">Multi-pass membrane protein</topology>
    </subcellularLocation>
</comment>
<keyword evidence="4" id="KW-1003">Cell membrane</keyword>
<evidence type="ECO:0000256" key="1">
    <source>
        <dbReference type="ARBA" id="ARBA00004429"/>
    </source>
</evidence>
<protein>
    <submittedName>
        <fullName evidence="10">Major Facilitator Superfamily protein</fullName>
    </submittedName>
</protein>
<dbReference type="PANTHER" id="PTHR12778:SF10">
    <property type="entry name" value="MAJOR FACILITATOR SUPERFAMILY DOMAIN-CONTAINING PROTEIN 3"/>
    <property type="match status" value="1"/>
</dbReference>
<feature type="transmembrane region" description="Helical" evidence="8">
    <location>
        <begin position="377"/>
        <end position="400"/>
    </location>
</feature>
<feature type="domain" description="Major facilitator superfamily (MFS) profile" evidence="9">
    <location>
        <begin position="11"/>
        <end position="432"/>
    </location>
</feature>
<evidence type="ECO:0000256" key="4">
    <source>
        <dbReference type="ARBA" id="ARBA00022519"/>
    </source>
</evidence>
<feature type="transmembrane region" description="Helical" evidence="8">
    <location>
        <begin position="193"/>
        <end position="211"/>
    </location>
</feature>
<keyword evidence="6 8" id="KW-1133">Transmembrane helix</keyword>
<feature type="transmembrane region" description="Helical" evidence="8">
    <location>
        <begin position="406"/>
        <end position="427"/>
    </location>
</feature>
<gene>
    <name evidence="10" type="ORF">NHE_0775</name>
</gene>
<sequence length="435" mass="47885">MKKRKRLLLLNLCVKAVATFFLGFASNIPVVLVVPTLNTWLAKAGVNYSSIGVFSLITIPYIIKFLFAPFFDKYTVPLLGTRFGQKRGWIFLLQPFVVLSIIGLANTNPIDRIYLMGIFAMAVALFSSFQDIIIDSYRISMLRPKEQLIGSSSVLLGGRFAYLISGAVALFVVDYLCDVKGLCNNSINWKIVYIFSGFLSFSASIVVFFMGEPNPRKSEANNLTHEHELSFPLHMITVPLQEILWSKNGLWVVVLVIIYRSCDSLIATMISPFLVDTGFSLTEIAIVAKTFGLFSLVLGGFIGARIVYKSGIMMGLIVGGVVQMVSNVMFVVQAKVGYNLPLLYITIATENICGSIATTAILGYISEIASRARFSGTVYAVFSSISLIDRAILPIIAGTIADKFGWVILFNVSVVIGIPALALVFFLRKYSQEKI</sequence>
<dbReference type="Proteomes" id="UP000023755">
    <property type="component" value="Chromosome"/>
</dbReference>
<evidence type="ECO:0000259" key="9">
    <source>
        <dbReference type="PROSITE" id="PS50850"/>
    </source>
</evidence>
<dbReference type="Pfam" id="PF07690">
    <property type="entry name" value="MFS_1"/>
    <property type="match status" value="1"/>
</dbReference>
<dbReference type="InterPro" id="IPR020846">
    <property type="entry name" value="MFS_dom"/>
</dbReference>
<keyword evidence="7 8" id="KW-0472">Membrane</keyword>
<feature type="transmembrane region" description="Helical" evidence="8">
    <location>
        <begin position="113"/>
        <end position="134"/>
    </location>
</feature>
<evidence type="ECO:0000313" key="11">
    <source>
        <dbReference type="Proteomes" id="UP000023755"/>
    </source>
</evidence>
<dbReference type="HOGENOM" id="CLU_029352_1_1_5"/>
<keyword evidence="11" id="KW-1185">Reference proteome</keyword>
<dbReference type="GO" id="GO:0022857">
    <property type="term" value="F:transmembrane transporter activity"/>
    <property type="evidence" value="ECO:0007669"/>
    <property type="project" value="InterPro"/>
</dbReference>
<dbReference type="KEGG" id="nhm:NHE_0775"/>
<feature type="transmembrane region" description="Helical" evidence="8">
    <location>
        <begin position="342"/>
        <end position="365"/>
    </location>
</feature>
<reference evidence="10 11" key="1">
    <citation type="submission" date="2014-03" db="EMBL/GenBank/DDBJ databases">
        <title>Sequencing and Comparison of Genomes and Transcriptome Profiles of Human Ehrlichiosis Agents.</title>
        <authorList>
            <person name="Lin M."/>
            <person name="Daugherty S.C."/>
            <person name="Nagaraj S."/>
            <person name="Cheng Z."/>
            <person name="Xiong Q."/>
            <person name="Lin F.-Y."/>
            <person name="Sengamalay N."/>
            <person name="Ott S."/>
            <person name="Godinez A."/>
            <person name="Tallon L.J."/>
            <person name="Sadzewicz L."/>
            <person name="Fraser C.M."/>
            <person name="Dunning Hotopp J.C."/>
            <person name="Rikihisa Y."/>
        </authorList>
    </citation>
    <scope>NUCLEOTIDE SEQUENCE [LARGE SCALE GENOMIC DNA]</scope>
    <source>
        <strain evidence="10 11">Oregon</strain>
    </source>
</reference>
<evidence type="ECO:0000256" key="2">
    <source>
        <dbReference type="ARBA" id="ARBA00008335"/>
    </source>
</evidence>
<name>X5H4R7_9RICK</name>
<dbReference type="InterPro" id="IPR036259">
    <property type="entry name" value="MFS_trans_sf"/>
</dbReference>
<evidence type="ECO:0000313" key="10">
    <source>
        <dbReference type="EMBL" id="AHX11703.1"/>
    </source>
</evidence>
<dbReference type="PROSITE" id="PS50850">
    <property type="entry name" value="MFS"/>
    <property type="match status" value="1"/>
</dbReference>
<dbReference type="Gene3D" id="1.20.1250.20">
    <property type="entry name" value="MFS general substrate transporter like domains"/>
    <property type="match status" value="2"/>
</dbReference>
<feature type="transmembrane region" description="Helical" evidence="8">
    <location>
        <begin position="46"/>
        <end position="67"/>
    </location>
</feature>
<dbReference type="SUPFAM" id="SSF103473">
    <property type="entry name" value="MFS general substrate transporter"/>
    <property type="match status" value="1"/>
</dbReference>
<dbReference type="EMBL" id="CP007481">
    <property type="protein sequence ID" value="AHX11703.1"/>
    <property type="molecule type" value="Genomic_DNA"/>
</dbReference>
<keyword evidence="5 8" id="KW-0812">Transmembrane</keyword>
<dbReference type="AlphaFoldDB" id="X5H4R7"/>
<keyword evidence="3" id="KW-0813">Transport</keyword>